<dbReference type="PANTHER" id="PTHR43133">
    <property type="entry name" value="RNA POLYMERASE ECF-TYPE SIGMA FACTO"/>
    <property type="match status" value="1"/>
</dbReference>
<reference evidence="7 8" key="2">
    <citation type="submission" date="2019-09" db="EMBL/GenBank/DDBJ databases">
        <authorList>
            <person name="Jin C."/>
        </authorList>
    </citation>
    <scope>NUCLEOTIDE SEQUENCE [LARGE SCALE GENOMIC DNA]</scope>
    <source>
        <strain evidence="7 8">BN140078</strain>
    </source>
</reference>
<keyword evidence="8" id="KW-1185">Reference proteome</keyword>
<dbReference type="InterPro" id="IPR039425">
    <property type="entry name" value="RNA_pol_sigma-70-like"/>
</dbReference>
<dbReference type="Proteomes" id="UP000324611">
    <property type="component" value="Unassembled WGS sequence"/>
</dbReference>
<dbReference type="InterPro" id="IPR007627">
    <property type="entry name" value="RNA_pol_sigma70_r2"/>
</dbReference>
<dbReference type="GO" id="GO:0016987">
    <property type="term" value="F:sigma factor activity"/>
    <property type="evidence" value="ECO:0007669"/>
    <property type="project" value="UniProtKB-KW"/>
</dbReference>
<evidence type="ECO:0000256" key="5">
    <source>
        <dbReference type="RuleBase" id="RU000716"/>
    </source>
</evidence>
<organism evidence="7 8">
    <name type="scientific">Chitinophaga agrisoli</name>
    <dbReference type="NCBI Taxonomy" id="2607653"/>
    <lineage>
        <taxon>Bacteria</taxon>
        <taxon>Pseudomonadati</taxon>
        <taxon>Bacteroidota</taxon>
        <taxon>Chitinophagia</taxon>
        <taxon>Chitinophagales</taxon>
        <taxon>Chitinophagaceae</taxon>
        <taxon>Chitinophaga</taxon>
    </lineage>
</organism>
<dbReference type="EMBL" id="VUOC01000004">
    <property type="protein sequence ID" value="KAA2238975.1"/>
    <property type="molecule type" value="Genomic_DNA"/>
</dbReference>
<keyword evidence="3 5" id="KW-0238">DNA-binding</keyword>
<keyword evidence="1 5" id="KW-0805">Transcription regulation</keyword>
<dbReference type="PANTHER" id="PTHR43133:SF46">
    <property type="entry name" value="RNA POLYMERASE SIGMA-70 FACTOR ECF SUBFAMILY"/>
    <property type="match status" value="1"/>
</dbReference>
<protein>
    <recommendedName>
        <fullName evidence="5">RNA polymerase sigma factor</fullName>
    </recommendedName>
</protein>
<dbReference type="SUPFAM" id="SSF88946">
    <property type="entry name" value="Sigma2 domain of RNA polymerase sigma factors"/>
    <property type="match status" value="1"/>
</dbReference>
<gene>
    <name evidence="7" type="ORF">F0L74_22435</name>
</gene>
<evidence type="ECO:0000256" key="4">
    <source>
        <dbReference type="ARBA" id="ARBA00023163"/>
    </source>
</evidence>
<dbReference type="GO" id="GO:0006352">
    <property type="term" value="P:DNA-templated transcription initiation"/>
    <property type="evidence" value="ECO:0007669"/>
    <property type="project" value="InterPro"/>
</dbReference>
<dbReference type="InterPro" id="IPR014284">
    <property type="entry name" value="RNA_pol_sigma-70_dom"/>
</dbReference>
<reference evidence="7 8" key="1">
    <citation type="submission" date="2019-09" db="EMBL/GenBank/DDBJ databases">
        <title>Chitinophaga ginsengihumi sp. nov., isolated from soil of ginseng rhizosphere.</title>
        <authorList>
            <person name="Lee J."/>
        </authorList>
    </citation>
    <scope>NUCLEOTIDE SEQUENCE [LARGE SCALE GENOMIC DNA]</scope>
    <source>
        <strain evidence="7 8">BN140078</strain>
    </source>
</reference>
<evidence type="ECO:0000313" key="7">
    <source>
        <dbReference type="EMBL" id="KAA2238975.1"/>
    </source>
</evidence>
<evidence type="ECO:0000256" key="3">
    <source>
        <dbReference type="ARBA" id="ARBA00023125"/>
    </source>
</evidence>
<dbReference type="Pfam" id="PF04542">
    <property type="entry name" value="Sigma70_r2"/>
    <property type="match status" value="1"/>
</dbReference>
<evidence type="ECO:0000256" key="2">
    <source>
        <dbReference type="ARBA" id="ARBA00023082"/>
    </source>
</evidence>
<dbReference type="RefSeq" id="WP_149840154.1">
    <property type="nucleotide sequence ID" value="NZ_VUOC01000004.1"/>
</dbReference>
<evidence type="ECO:0000313" key="8">
    <source>
        <dbReference type="Proteomes" id="UP000324611"/>
    </source>
</evidence>
<accession>A0A5B2VJ55</accession>
<proteinExistence type="inferred from homology"/>
<dbReference type="InterPro" id="IPR013325">
    <property type="entry name" value="RNA_pol_sigma_r2"/>
</dbReference>
<comment type="similarity">
    <text evidence="5">Belongs to the sigma-70 factor family. ECF subfamily.</text>
</comment>
<dbReference type="PROSITE" id="PS01063">
    <property type="entry name" value="SIGMA70_ECF"/>
    <property type="match status" value="1"/>
</dbReference>
<dbReference type="GO" id="GO:0003677">
    <property type="term" value="F:DNA binding"/>
    <property type="evidence" value="ECO:0007669"/>
    <property type="project" value="UniProtKB-KW"/>
</dbReference>
<evidence type="ECO:0000256" key="1">
    <source>
        <dbReference type="ARBA" id="ARBA00023015"/>
    </source>
</evidence>
<keyword evidence="4 5" id="KW-0804">Transcription</keyword>
<dbReference type="AlphaFoldDB" id="A0A5B2VJ55"/>
<sequence length="154" mass="17831">MAIYAYDERDLLQQVAAGDELAFGRLMEQYHVATYRVVMRLMQAPWMAEDVVQEVFLKVWLSRATLPGLDNFQAWLTTVTTHQVYDLVRKQQRESARLQQWQQELHLPDQQGQTATTDYEELVQQAVAKLSPRQQAVFTHLKKKAIAGRKQPGC</sequence>
<comment type="caution">
    <text evidence="7">The sequence shown here is derived from an EMBL/GenBank/DDBJ whole genome shotgun (WGS) entry which is preliminary data.</text>
</comment>
<dbReference type="InterPro" id="IPR000838">
    <property type="entry name" value="RNA_pol_sigma70_ECF_CS"/>
</dbReference>
<dbReference type="Gene3D" id="1.10.1740.10">
    <property type="match status" value="1"/>
</dbReference>
<keyword evidence="2 5" id="KW-0731">Sigma factor</keyword>
<evidence type="ECO:0000259" key="6">
    <source>
        <dbReference type="Pfam" id="PF04542"/>
    </source>
</evidence>
<name>A0A5B2VJ55_9BACT</name>
<dbReference type="NCBIfam" id="TIGR02937">
    <property type="entry name" value="sigma70-ECF"/>
    <property type="match status" value="1"/>
</dbReference>
<feature type="domain" description="RNA polymerase sigma-70 region 2" evidence="6">
    <location>
        <begin position="26"/>
        <end position="93"/>
    </location>
</feature>